<keyword evidence="1" id="KW-1133">Transmembrane helix</keyword>
<keyword evidence="3" id="KW-1185">Reference proteome</keyword>
<feature type="transmembrane region" description="Helical" evidence="1">
    <location>
        <begin position="148"/>
        <end position="170"/>
    </location>
</feature>
<keyword evidence="1" id="KW-0472">Membrane</keyword>
<comment type="caution">
    <text evidence="2">The sequence shown here is derived from an EMBL/GenBank/DDBJ whole genome shotgun (WGS) entry which is preliminary data.</text>
</comment>
<feature type="transmembrane region" description="Helical" evidence="1">
    <location>
        <begin position="120"/>
        <end position="142"/>
    </location>
</feature>
<keyword evidence="1" id="KW-0812">Transmembrane</keyword>
<reference evidence="2" key="1">
    <citation type="submission" date="2020-05" db="EMBL/GenBank/DDBJ databases">
        <title>Mycena genomes resolve the evolution of fungal bioluminescence.</title>
        <authorList>
            <person name="Tsai I.J."/>
        </authorList>
    </citation>
    <scope>NUCLEOTIDE SEQUENCE</scope>
    <source>
        <strain evidence="2">CCC161011</strain>
    </source>
</reference>
<gene>
    <name evidence="2" type="ORF">MVEN_02390200</name>
</gene>
<feature type="transmembrane region" description="Helical" evidence="1">
    <location>
        <begin position="67"/>
        <end position="86"/>
    </location>
</feature>
<name>A0A8H6X1U6_9AGAR</name>
<feature type="transmembrane region" description="Helical" evidence="1">
    <location>
        <begin position="182"/>
        <end position="201"/>
    </location>
</feature>
<proteinExistence type="predicted"/>
<dbReference type="OrthoDB" id="3234297at2759"/>
<organism evidence="2 3">
    <name type="scientific">Mycena venus</name>
    <dbReference type="NCBI Taxonomy" id="2733690"/>
    <lineage>
        <taxon>Eukaryota</taxon>
        <taxon>Fungi</taxon>
        <taxon>Dikarya</taxon>
        <taxon>Basidiomycota</taxon>
        <taxon>Agaricomycotina</taxon>
        <taxon>Agaricomycetes</taxon>
        <taxon>Agaricomycetidae</taxon>
        <taxon>Agaricales</taxon>
        <taxon>Marasmiineae</taxon>
        <taxon>Mycenaceae</taxon>
        <taxon>Mycena</taxon>
    </lineage>
</organism>
<accession>A0A8H6X1U6</accession>
<dbReference type="AlphaFoldDB" id="A0A8H6X1U6"/>
<dbReference type="Proteomes" id="UP000620124">
    <property type="component" value="Unassembled WGS sequence"/>
</dbReference>
<evidence type="ECO:0000313" key="3">
    <source>
        <dbReference type="Proteomes" id="UP000620124"/>
    </source>
</evidence>
<sequence length="381" mass="41682">MGRAQQIHMNTVLCFSVVDGWISLNLVAWFKGRKFPGGDCGTMSFKTYFVSVVLKGSLPGLSGIGGLLYTNAFGGSLAACLCVYVWRNAALARGNNCNNYGTGFIRIFRLTRFTANCHRWLIYTPVMYSYISWSGQLVLWWVEPEYSFTYGQSLSAMSVIPSVLSVLKLLRSLEKRDVTRAMMTFVSDIIFLFIGNGEWAASINKRYFDGRLPLPSTMQELYPLPVACFSTPATLTAPDATLDMNAEGTTAAESDTQSATNGVTRGHISLDIVDAEVGVSLEAPSPTARSTNVHLTLQFRSTADAKANEILRTGSPMEISKLSDESELPSIAQDLADEVVLLEEKTVSLAEASGTGQMDRREMLMQKRTTGSTNEGLAYIV</sequence>
<protein>
    <submittedName>
        <fullName evidence="2">Uncharacterized protein</fullName>
    </submittedName>
</protein>
<dbReference type="EMBL" id="JACAZI010000031">
    <property type="protein sequence ID" value="KAF7332852.1"/>
    <property type="molecule type" value="Genomic_DNA"/>
</dbReference>
<evidence type="ECO:0000256" key="1">
    <source>
        <dbReference type="SAM" id="Phobius"/>
    </source>
</evidence>
<evidence type="ECO:0000313" key="2">
    <source>
        <dbReference type="EMBL" id="KAF7332852.1"/>
    </source>
</evidence>
<feature type="transmembrane region" description="Helical" evidence="1">
    <location>
        <begin position="12"/>
        <end position="30"/>
    </location>
</feature>